<dbReference type="CDD" id="cd05246">
    <property type="entry name" value="dTDP_GD_SDR_e"/>
    <property type="match status" value="1"/>
</dbReference>
<proteinExistence type="predicted"/>
<comment type="caution">
    <text evidence="6">The sequence shown here is derived from an EMBL/GenBank/DDBJ whole genome shotgun (WGS) entry which is preliminary data.</text>
</comment>
<sequence length="456" mass="50905">MTITTAQPTNGTSNGELLILPHIYISVFCTVTYCLSAISGAAADGRRYGVFHDYGVWKDAPVLTGTTNFTPLPDVKNIMITGGAGFIACWLVRHLTLTYPQAYNIVSFDKLDYCSSLNNTRVLNDKRNFTFYQGDITNPSEVVDCLERHNIDTIFHFAAQSHVDLSFGNSYGFTHTNVYGTHVLLESAKKVGIKRFIHISTDEVYGEVKDDDDDLLETSILAPTNPYAASKAAAEMLVHSYQKSFKLPAIIVRSNNVYGPHQYPEKIIPKFTSLLHRGQPVVLHGDGTPTRRYLYAGDAADAFDTILHKGQLGQIYNVGSYDEISNLSLCDRLLTELQIPHGTPEELGRWVKYTHDRPFNDHRYAVDGTKLRQLGWEQKTSFADGLRITVEWYRLYGEQWWGDITKVLSPFPVVDGFEVISDKEPITDSPQPTEGQALAKKRKVADGADQGQAAVL</sequence>
<dbReference type="Pfam" id="PF16363">
    <property type="entry name" value="GDP_Man_Dehyd"/>
    <property type="match status" value="1"/>
</dbReference>
<evidence type="ECO:0000256" key="4">
    <source>
        <dbReference type="SAM" id="MobiDB-lite"/>
    </source>
</evidence>
<feature type="region of interest" description="Disordered" evidence="4">
    <location>
        <begin position="422"/>
        <end position="456"/>
    </location>
</feature>
<dbReference type="InterPro" id="IPR016040">
    <property type="entry name" value="NAD(P)-bd_dom"/>
</dbReference>
<reference evidence="6" key="2">
    <citation type="submission" date="2023-06" db="EMBL/GenBank/DDBJ databases">
        <authorList>
            <consortium name="Lawrence Berkeley National Laboratory"/>
            <person name="Haridas S."/>
            <person name="Hensen N."/>
            <person name="Bonometti L."/>
            <person name="Westerberg I."/>
            <person name="Brannstrom I.O."/>
            <person name="Guillou S."/>
            <person name="Cros-Aarteil S."/>
            <person name="Calhoun S."/>
            <person name="Kuo A."/>
            <person name="Mondo S."/>
            <person name="Pangilinan J."/>
            <person name="Riley R."/>
            <person name="Labutti K."/>
            <person name="Andreopoulos B."/>
            <person name="Lipzen A."/>
            <person name="Chen C."/>
            <person name="Yanf M."/>
            <person name="Daum C."/>
            <person name="Ng V."/>
            <person name="Clum A."/>
            <person name="Steindorff A."/>
            <person name="Ohm R."/>
            <person name="Martin F."/>
            <person name="Silar P."/>
            <person name="Natvig D."/>
            <person name="Lalanne C."/>
            <person name="Gautier V."/>
            <person name="Ament-Velasquez S.L."/>
            <person name="Kruys A."/>
            <person name="Hutchinson M.I."/>
            <person name="Powell A.J."/>
            <person name="Barry K."/>
            <person name="Miller A.N."/>
            <person name="Grigoriev I.V."/>
            <person name="Debuchy R."/>
            <person name="Gladieux P."/>
            <person name="Thoren M.H."/>
            <person name="Johannesson H."/>
        </authorList>
    </citation>
    <scope>NUCLEOTIDE SEQUENCE</scope>
    <source>
        <strain evidence="6">SMH4131-1</strain>
    </source>
</reference>
<gene>
    <name evidence="6" type="ORF">B0T19DRAFT_132190</name>
</gene>
<protein>
    <submittedName>
        <fullName evidence="6">Rhamnose biosynthetic enzyme 2</fullName>
    </submittedName>
</protein>
<evidence type="ECO:0000256" key="3">
    <source>
        <dbReference type="ARBA" id="ARBA00023239"/>
    </source>
</evidence>
<evidence type="ECO:0000256" key="2">
    <source>
        <dbReference type="ARBA" id="ARBA00023027"/>
    </source>
</evidence>
<evidence type="ECO:0000256" key="1">
    <source>
        <dbReference type="ARBA" id="ARBA00001911"/>
    </source>
</evidence>
<dbReference type="PANTHER" id="PTHR43000">
    <property type="entry name" value="DTDP-D-GLUCOSE 4,6-DEHYDRATASE-RELATED"/>
    <property type="match status" value="1"/>
</dbReference>
<evidence type="ECO:0000313" key="6">
    <source>
        <dbReference type="EMBL" id="KAK3333639.1"/>
    </source>
</evidence>
<dbReference type="GO" id="GO:0008460">
    <property type="term" value="F:dTDP-glucose 4,6-dehydratase activity"/>
    <property type="evidence" value="ECO:0007669"/>
    <property type="project" value="InterPro"/>
</dbReference>
<accession>A0AAE0IYM1</accession>
<dbReference type="Gene3D" id="3.90.25.10">
    <property type="entry name" value="UDP-galactose 4-epimerase, domain 1"/>
    <property type="match status" value="1"/>
</dbReference>
<keyword evidence="7" id="KW-1185">Reference proteome</keyword>
<dbReference type="Gene3D" id="3.40.50.720">
    <property type="entry name" value="NAD(P)-binding Rossmann-like Domain"/>
    <property type="match status" value="1"/>
</dbReference>
<dbReference type="FunFam" id="3.40.50.720:FF:000304">
    <property type="entry name" value="UDP-glucose 4,6-dehydratase"/>
    <property type="match status" value="1"/>
</dbReference>
<dbReference type="AlphaFoldDB" id="A0AAE0IYM1"/>
<reference evidence="6" key="1">
    <citation type="journal article" date="2023" name="Mol. Phylogenet. Evol.">
        <title>Genome-scale phylogeny and comparative genomics of the fungal order Sordariales.</title>
        <authorList>
            <person name="Hensen N."/>
            <person name="Bonometti L."/>
            <person name="Westerberg I."/>
            <person name="Brannstrom I.O."/>
            <person name="Guillou S."/>
            <person name="Cros-Aarteil S."/>
            <person name="Calhoun S."/>
            <person name="Haridas S."/>
            <person name="Kuo A."/>
            <person name="Mondo S."/>
            <person name="Pangilinan J."/>
            <person name="Riley R."/>
            <person name="LaButti K."/>
            <person name="Andreopoulos B."/>
            <person name="Lipzen A."/>
            <person name="Chen C."/>
            <person name="Yan M."/>
            <person name="Daum C."/>
            <person name="Ng V."/>
            <person name="Clum A."/>
            <person name="Steindorff A."/>
            <person name="Ohm R.A."/>
            <person name="Martin F."/>
            <person name="Silar P."/>
            <person name="Natvig D.O."/>
            <person name="Lalanne C."/>
            <person name="Gautier V."/>
            <person name="Ament-Velasquez S.L."/>
            <person name="Kruys A."/>
            <person name="Hutchinson M.I."/>
            <person name="Powell A.J."/>
            <person name="Barry K."/>
            <person name="Miller A.N."/>
            <person name="Grigoriev I.V."/>
            <person name="Debuchy R."/>
            <person name="Gladieux P."/>
            <person name="Hiltunen Thoren M."/>
            <person name="Johannesson H."/>
        </authorList>
    </citation>
    <scope>NUCLEOTIDE SEQUENCE</scope>
    <source>
        <strain evidence="6">SMH4131-1</strain>
    </source>
</reference>
<dbReference type="InterPro" id="IPR005888">
    <property type="entry name" value="dTDP_Gluc_deHydtase"/>
</dbReference>
<organism evidence="6 7">
    <name type="scientific">Cercophora scortea</name>
    <dbReference type="NCBI Taxonomy" id="314031"/>
    <lineage>
        <taxon>Eukaryota</taxon>
        <taxon>Fungi</taxon>
        <taxon>Dikarya</taxon>
        <taxon>Ascomycota</taxon>
        <taxon>Pezizomycotina</taxon>
        <taxon>Sordariomycetes</taxon>
        <taxon>Sordariomycetidae</taxon>
        <taxon>Sordariales</taxon>
        <taxon>Lasiosphaeriaceae</taxon>
        <taxon>Cercophora</taxon>
    </lineage>
</organism>
<comment type="cofactor">
    <cofactor evidence="1">
        <name>NAD(+)</name>
        <dbReference type="ChEBI" id="CHEBI:57540"/>
    </cofactor>
</comment>
<dbReference type="InterPro" id="IPR036291">
    <property type="entry name" value="NAD(P)-bd_dom_sf"/>
</dbReference>
<feature type="domain" description="NAD(P)-binding" evidence="5">
    <location>
        <begin position="79"/>
        <end position="388"/>
    </location>
</feature>
<keyword evidence="2" id="KW-0520">NAD</keyword>
<keyword evidence="3" id="KW-0456">Lyase</keyword>
<dbReference type="EMBL" id="JAUEPO010000002">
    <property type="protein sequence ID" value="KAK3333639.1"/>
    <property type="molecule type" value="Genomic_DNA"/>
</dbReference>
<dbReference type="GO" id="GO:0009225">
    <property type="term" value="P:nucleotide-sugar metabolic process"/>
    <property type="evidence" value="ECO:0007669"/>
    <property type="project" value="InterPro"/>
</dbReference>
<dbReference type="SUPFAM" id="SSF51735">
    <property type="entry name" value="NAD(P)-binding Rossmann-fold domains"/>
    <property type="match status" value="1"/>
</dbReference>
<name>A0AAE0IYM1_9PEZI</name>
<dbReference type="Proteomes" id="UP001286456">
    <property type="component" value="Unassembled WGS sequence"/>
</dbReference>
<evidence type="ECO:0000313" key="7">
    <source>
        <dbReference type="Proteomes" id="UP001286456"/>
    </source>
</evidence>
<evidence type="ECO:0000259" key="5">
    <source>
        <dbReference type="Pfam" id="PF16363"/>
    </source>
</evidence>